<feature type="compositionally biased region" description="Polar residues" evidence="1">
    <location>
        <begin position="14"/>
        <end position="32"/>
    </location>
</feature>
<feature type="region of interest" description="Disordered" evidence="1">
    <location>
        <begin position="281"/>
        <end position="300"/>
    </location>
</feature>
<feature type="compositionally biased region" description="Basic and acidic residues" evidence="1">
    <location>
        <begin position="227"/>
        <end position="239"/>
    </location>
</feature>
<name>A0A7R9F643_9NEOP</name>
<evidence type="ECO:0000313" key="2">
    <source>
        <dbReference type="EMBL" id="CAD7446758.1"/>
    </source>
</evidence>
<feature type="compositionally biased region" description="Basic residues" evidence="1">
    <location>
        <begin position="244"/>
        <end position="253"/>
    </location>
</feature>
<dbReference type="AlphaFoldDB" id="A0A7R9F643"/>
<protein>
    <submittedName>
        <fullName evidence="2">Uncharacterized protein</fullName>
    </submittedName>
</protein>
<feature type="region of interest" description="Disordered" evidence="1">
    <location>
        <begin position="1"/>
        <end position="123"/>
    </location>
</feature>
<feature type="region of interest" description="Disordered" evidence="1">
    <location>
        <begin position="227"/>
        <end position="261"/>
    </location>
</feature>
<feature type="compositionally biased region" description="Polar residues" evidence="1">
    <location>
        <begin position="291"/>
        <end position="300"/>
    </location>
</feature>
<organism evidence="2">
    <name type="scientific">Timema bartmani</name>
    <dbReference type="NCBI Taxonomy" id="61472"/>
    <lineage>
        <taxon>Eukaryota</taxon>
        <taxon>Metazoa</taxon>
        <taxon>Ecdysozoa</taxon>
        <taxon>Arthropoda</taxon>
        <taxon>Hexapoda</taxon>
        <taxon>Insecta</taxon>
        <taxon>Pterygota</taxon>
        <taxon>Neoptera</taxon>
        <taxon>Polyneoptera</taxon>
        <taxon>Phasmatodea</taxon>
        <taxon>Timematodea</taxon>
        <taxon>Timematoidea</taxon>
        <taxon>Timematidae</taxon>
        <taxon>Timema</taxon>
    </lineage>
</organism>
<feature type="compositionally biased region" description="Basic and acidic residues" evidence="1">
    <location>
        <begin position="83"/>
        <end position="104"/>
    </location>
</feature>
<gene>
    <name evidence="2" type="ORF">TBIB3V08_LOCUS9082</name>
</gene>
<proteinExistence type="predicted"/>
<reference evidence="2" key="1">
    <citation type="submission" date="2020-11" db="EMBL/GenBank/DDBJ databases">
        <authorList>
            <person name="Tran Van P."/>
        </authorList>
    </citation>
    <scope>NUCLEOTIDE SEQUENCE</scope>
</reference>
<accession>A0A7R9F643</accession>
<sequence length="442" mass="49530">MSEEKPPPVHPTEIRTSISPSSAVGLNTTSALANYATKAGSQTSERARLPPRIATPNLGSKLSRRKAHRKTPSRSKTKNKTGRNIDHQDQDEDTMKKQCDDIKTSDLLTSATSNRETENKELGNLQTQNDFIPLCETPGFLTECEDLEWSEENVYKVFGLGPDDTKEGERSSYDDDDSKDECDVIKILKFIYGPRDELETKGGSCAAKFEPSDSEKPNVNVRFTPVEKTRPCGKNHGDVNTKSNIKKGNKRPGKTNTYPGTEKKTPVVLLERLEMNKPDLGINTDVKKKSAPNQGSMIHSNVLNNFPRYSEKEPNVVTSNSQYPQSSHLCAHRPCSFNVASMDNSNNSSRASSYSGSFDNGSAYHCEKFPFNTPSGNVQSCAYKENSKLRILYNDVLWHLIDSILWHTTWFYSVVRLKTQSQAKQRYTDSHDSRNLSKLALF</sequence>
<feature type="compositionally biased region" description="Basic residues" evidence="1">
    <location>
        <begin position="62"/>
        <end position="81"/>
    </location>
</feature>
<evidence type="ECO:0000256" key="1">
    <source>
        <dbReference type="SAM" id="MobiDB-lite"/>
    </source>
</evidence>
<dbReference type="EMBL" id="OD568277">
    <property type="protein sequence ID" value="CAD7446758.1"/>
    <property type="molecule type" value="Genomic_DNA"/>
</dbReference>